<dbReference type="GO" id="GO:0022848">
    <property type="term" value="F:acetylcholine-gated monoatomic cation-selective channel activity"/>
    <property type="evidence" value="ECO:0007669"/>
    <property type="project" value="InterPro"/>
</dbReference>
<evidence type="ECO:0000256" key="11">
    <source>
        <dbReference type="ARBA" id="ARBA00023257"/>
    </source>
</evidence>
<keyword evidence="13 15" id="KW-0407">Ion channel</keyword>
<reference evidence="19" key="1">
    <citation type="submission" date="2016-04" db="UniProtKB">
        <authorList>
            <consortium name="WormBaseParasite"/>
        </authorList>
    </citation>
    <scope>IDENTIFICATION</scope>
</reference>
<feature type="transmembrane region" description="Helical" evidence="15">
    <location>
        <begin position="404"/>
        <end position="423"/>
    </location>
</feature>
<evidence type="ECO:0000256" key="9">
    <source>
        <dbReference type="ARBA" id="ARBA00023170"/>
    </source>
</evidence>
<dbReference type="InterPro" id="IPR006202">
    <property type="entry name" value="Neur_chan_lig-bd"/>
</dbReference>
<evidence type="ECO:0000256" key="5">
    <source>
        <dbReference type="ARBA" id="ARBA00023018"/>
    </source>
</evidence>
<dbReference type="Gene3D" id="1.20.58.390">
    <property type="entry name" value="Neurotransmitter-gated ion-channel transmembrane domain"/>
    <property type="match status" value="4"/>
</dbReference>
<dbReference type="InterPro" id="IPR018000">
    <property type="entry name" value="Neurotransmitter_ion_chnl_CS"/>
</dbReference>
<evidence type="ECO:0000256" key="10">
    <source>
        <dbReference type="ARBA" id="ARBA00023180"/>
    </source>
</evidence>
<dbReference type="AlphaFoldDB" id="A0A0N5AHD7"/>
<evidence type="ECO:0000313" key="18">
    <source>
        <dbReference type="Proteomes" id="UP000046393"/>
    </source>
</evidence>
<feature type="transmembrane region" description="Helical" evidence="15">
    <location>
        <begin position="370"/>
        <end position="392"/>
    </location>
</feature>
<feature type="domain" description="Neurotransmitter-gated ion-channel ligand-binding" evidence="16">
    <location>
        <begin position="598"/>
        <end position="827"/>
    </location>
</feature>
<feature type="domain" description="Neurotransmitter-gated ion-channel transmembrane" evidence="17">
    <location>
        <begin position="834"/>
        <end position="1056"/>
    </location>
</feature>
<keyword evidence="18" id="KW-1185">Reference proteome</keyword>
<feature type="domain" description="Neurotransmitter-gated ion-channel ligand-binding" evidence="16">
    <location>
        <begin position="99"/>
        <end position="339"/>
    </location>
</feature>
<evidence type="ECO:0000259" key="17">
    <source>
        <dbReference type="Pfam" id="PF02932"/>
    </source>
</evidence>
<dbReference type="InterPro" id="IPR006201">
    <property type="entry name" value="Neur_channel"/>
</dbReference>
<keyword evidence="5" id="KW-0770">Synapse</keyword>
<evidence type="ECO:0000256" key="1">
    <source>
        <dbReference type="ARBA" id="ARBA00022448"/>
    </source>
</evidence>
<dbReference type="Gene3D" id="2.70.170.10">
    <property type="entry name" value="Neurotransmitter-gated ion-channel ligand-binding domain"/>
    <property type="match status" value="2"/>
</dbReference>
<keyword evidence="3 15" id="KW-0812">Transmembrane</keyword>
<dbReference type="PRINTS" id="PR00254">
    <property type="entry name" value="NICOTINICR"/>
</dbReference>
<feature type="transmembrane region" description="Helical" evidence="15">
    <location>
        <begin position="892"/>
        <end position="914"/>
    </location>
</feature>
<dbReference type="PROSITE" id="PS00236">
    <property type="entry name" value="NEUROTR_ION_CHANNEL"/>
    <property type="match status" value="2"/>
</dbReference>
<dbReference type="InterPro" id="IPR036734">
    <property type="entry name" value="Neur_chan_lig-bd_sf"/>
</dbReference>
<evidence type="ECO:0000256" key="13">
    <source>
        <dbReference type="ARBA" id="ARBA00023303"/>
    </source>
</evidence>
<dbReference type="InterPro" id="IPR038050">
    <property type="entry name" value="Neuro_actylchol_rec"/>
</dbReference>
<accession>A0A0N5AHD7</accession>
<sequence length="1092" mass="125421">MIKKNKVIIFQNHILNLFQTDNFDNKYLALILGTEVKSCSSVQKQRRGQARANIHASLKADASVPLSDSVATFAASIQFLDCILACILVESIAGDKYAEQLYEDLLYNYEKNVRPVRNASKAVEVEFGASLIRIIDVDEVNQVLTTSLWMELKWNDYRFRWDPAKFNGIEKLHIPSDQIWTPDIILYTNADGEPHISITSDALVHYTGAIVWKPPSIYKSFCEINIEYFPYDIQTCLMKFGGWAYDGFALDVRQALVAISRYISELQMNPTDVIRSCTDSDNNQFLYLEQGMDLSSYYPSAEWDLISLSSHRHEQSYPGCCGQNFWMDVTYEIVFRRKTLFYTVNLVIPCVLIAIITTFVFLIPPCEHKMTFTIMILVSLSVFYLVLVELIPPTSLVIPLIGKYLLFTMVLVWASIVSSVIILNTYRRDASAQALPRWKRVVFLQFLPKYLCMKPPDNVGLSEDGSSISDVAIGDDSAAESRRSSPYLLPSSQFSDGSMRLSQLAQLRGMHPDLIRRMIDNVSFISDYFRALKKADKVSEDWSYVAMVMDRLLFILFTSVNLIGTLAIFLHSPISLITLLIMFYGFAAKSAKGNRFAEQLYEDLLYKYDKNVRPVKNSSSPVKVKFGASLIRIIDVDEVNQVLTTNLLMQMQWYDYRFVWDPSKWNGIRKLHFPSDQIWIPDIVLYTNADGEPHVSIMSDALVLHNGMVIWRPPSIYKSFCPINIEYFPYDQQNCVMKFGGWSYHGFLLDVQQLPTNIGDEIQTKRDKWGNKFQFLEDGMDLSSYYVSGEWDLINLTSRRHEQLYPGCCGQDFYIDVSFVITIRRKTLFYTVNLVIPCALIAVLTTVVFYIPAFEHKMTLSISIFVSLTLFYIVLVELIPPTSLVVPLIAKYLLFTLFLVTLSILISVHIIRMYRRDATAYPLPRWMRNLFLSTLPKYIFIKPPETENNDANERNFITGFEENHGVLSYLNSSQVKLHSATTLGNIRLKQLAQLRGMHPDLIRRMIDNVSFISDYFRAIKKERKIAEDWSHVAMVVDRLLLMIFSLVNLIGTLTIFLLSPTLKNYHPPMTVRYPTTPFTVHSSRLDDTLTND</sequence>
<comment type="caution">
    <text evidence="15">Lacks conserved residue(s) required for the propagation of feature annotation.</text>
</comment>
<evidence type="ECO:0000313" key="19">
    <source>
        <dbReference type="WBParaSite" id="SMUV_0000378801-mRNA-1"/>
    </source>
</evidence>
<keyword evidence="8" id="KW-1015">Disulfide bond</keyword>
<evidence type="ECO:0000256" key="3">
    <source>
        <dbReference type="ARBA" id="ARBA00022692"/>
    </source>
</evidence>
<keyword evidence="6 15" id="KW-0406">Ion transport</keyword>
<dbReference type="SUPFAM" id="SSF63712">
    <property type="entry name" value="Nicotinic receptor ligand binding domain-like"/>
    <property type="match status" value="2"/>
</dbReference>
<comment type="similarity">
    <text evidence="15">Belongs to the ligand-gated ion channel (TC 1.A.9) family.</text>
</comment>
<evidence type="ECO:0000256" key="7">
    <source>
        <dbReference type="ARBA" id="ARBA00023136"/>
    </source>
</evidence>
<dbReference type="PANTHER" id="PTHR18945">
    <property type="entry name" value="NEUROTRANSMITTER GATED ION CHANNEL"/>
    <property type="match status" value="1"/>
</dbReference>
<dbReference type="SUPFAM" id="SSF90112">
    <property type="entry name" value="Neurotransmitter-gated ion-channel transmembrane pore"/>
    <property type="match status" value="2"/>
</dbReference>
<keyword evidence="10" id="KW-0325">Glycoprotein</keyword>
<evidence type="ECO:0000256" key="8">
    <source>
        <dbReference type="ARBA" id="ARBA00023157"/>
    </source>
</evidence>
<evidence type="ECO:0000256" key="6">
    <source>
        <dbReference type="ARBA" id="ARBA00023065"/>
    </source>
</evidence>
<proteinExistence type="inferred from homology"/>
<keyword evidence="7 15" id="KW-0472">Membrane</keyword>
<dbReference type="Proteomes" id="UP000046393">
    <property type="component" value="Unplaced"/>
</dbReference>
<feature type="transmembrane region" description="Helical" evidence="15">
    <location>
        <begin position="1039"/>
        <end position="1059"/>
    </location>
</feature>
<dbReference type="STRING" id="451379.A0A0N5AHD7"/>
<dbReference type="Pfam" id="PF02931">
    <property type="entry name" value="Neur_chan_LBD"/>
    <property type="match status" value="2"/>
</dbReference>
<evidence type="ECO:0000256" key="2">
    <source>
        <dbReference type="ARBA" id="ARBA00022475"/>
    </source>
</evidence>
<dbReference type="GO" id="GO:0045211">
    <property type="term" value="C:postsynaptic membrane"/>
    <property type="evidence" value="ECO:0007669"/>
    <property type="project" value="UniProtKB-SubCell"/>
</dbReference>
<keyword evidence="2" id="KW-1003">Cell membrane</keyword>
<evidence type="ECO:0000256" key="15">
    <source>
        <dbReference type="RuleBase" id="RU000687"/>
    </source>
</evidence>
<organism evidence="18 19">
    <name type="scientific">Syphacia muris</name>
    <dbReference type="NCBI Taxonomy" id="451379"/>
    <lineage>
        <taxon>Eukaryota</taxon>
        <taxon>Metazoa</taxon>
        <taxon>Ecdysozoa</taxon>
        <taxon>Nematoda</taxon>
        <taxon>Chromadorea</taxon>
        <taxon>Rhabditida</taxon>
        <taxon>Spirurina</taxon>
        <taxon>Oxyuridomorpha</taxon>
        <taxon>Oxyuroidea</taxon>
        <taxon>Oxyuridae</taxon>
        <taxon>Syphacia</taxon>
    </lineage>
</organism>
<evidence type="ECO:0000256" key="4">
    <source>
        <dbReference type="ARBA" id="ARBA00022989"/>
    </source>
</evidence>
<evidence type="ECO:0000259" key="16">
    <source>
        <dbReference type="Pfam" id="PF02931"/>
    </source>
</evidence>
<dbReference type="InterPro" id="IPR006029">
    <property type="entry name" value="Neurotrans-gated_channel_TM"/>
</dbReference>
<dbReference type="CDD" id="cd19064">
    <property type="entry name" value="LGIC_TM_nAChR"/>
    <property type="match status" value="2"/>
</dbReference>
<protein>
    <submittedName>
        <fullName evidence="19">Acetylcholine receptor subunit alpha-type unc-63</fullName>
    </submittedName>
</protein>
<dbReference type="Pfam" id="PF02932">
    <property type="entry name" value="Neur_chan_memb"/>
    <property type="match status" value="2"/>
</dbReference>
<dbReference type="PRINTS" id="PR00252">
    <property type="entry name" value="NRIONCHANNEL"/>
</dbReference>
<evidence type="ECO:0000256" key="12">
    <source>
        <dbReference type="ARBA" id="ARBA00023286"/>
    </source>
</evidence>
<comment type="subcellular location">
    <subcellularLocation>
        <location evidence="14">Postsynaptic cell membrane</location>
        <topology evidence="14">Multi-pass membrane protein</topology>
    </subcellularLocation>
</comment>
<feature type="transmembrane region" description="Helical" evidence="15">
    <location>
        <begin position="828"/>
        <end position="852"/>
    </location>
</feature>
<dbReference type="WBParaSite" id="SMUV_0000378801-mRNA-1">
    <property type="protein sequence ID" value="SMUV_0000378801-mRNA-1"/>
    <property type="gene ID" value="SMUV_0000378801"/>
</dbReference>
<keyword evidence="1 15" id="KW-0813">Transport</keyword>
<dbReference type="NCBIfam" id="TIGR00860">
    <property type="entry name" value="LIC"/>
    <property type="match status" value="1"/>
</dbReference>
<feature type="transmembrane region" description="Helical" evidence="15">
    <location>
        <begin position="858"/>
        <end position="880"/>
    </location>
</feature>
<evidence type="ECO:0000256" key="14">
    <source>
        <dbReference type="ARBA" id="ARBA00034104"/>
    </source>
</evidence>
<dbReference type="GO" id="GO:0004888">
    <property type="term" value="F:transmembrane signaling receptor activity"/>
    <property type="evidence" value="ECO:0007669"/>
    <property type="project" value="InterPro"/>
</dbReference>
<feature type="domain" description="Neurotransmitter-gated ion-channel transmembrane" evidence="17">
    <location>
        <begin position="346"/>
        <end position="569"/>
    </location>
</feature>
<keyword evidence="12" id="KW-1071">Ligand-gated ion channel</keyword>
<dbReference type="FunFam" id="2.70.170.10:FF:000044">
    <property type="entry name" value="AcetylCholine Receptor"/>
    <property type="match status" value="2"/>
</dbReference>
<keyword evidence="4 15" id="KW-1133">Transmembrane helix</keyword>
<dbReference type="InterPro" id="IPR002394">
    <property type="entry name" value="Nicotinic_acetylcholine_rcpt"/>
</dbReference>
<dbReference type="InterPro" id="IPR036719">
    <property type="entry name" value="Neuro-gated_channel_TM_sf"/>
</dbReference>
<name>A0A0N5AHD7_9BILA</name>
<keyword evidence="9" id="KW-0675">Receptor</keyword>
<feature type="transmembrane region" description="Helical" evidence="15">
    <location>
        <begin position="340"/>
        <end position="363"/>
    </location>
</feature>
<keyword evidence="11" id="KW-0628">Postsynaptic cell membrane</keyword>